<reference evidence="5" key="2">
    <citation type="submission" date="2015-08" db="UniProtKB">
        <authorList>
            <consortium name="WormBaseParasite"/>
        </authorList>
    </citation>
    <scope>IDENTIFICATION</scope>
</reference>
<dbReference type="InterPro" id="IPR001878">
    <property type="entry name" value="Znf_CCHC"/>
</dbReference>
<keyword evidence="1" id="KW-0862">Zinc</keyword>
<dbReference type="GO" id="GO:0008270">
    <property type="term" value="F:zinc ion binding"/>
    <property type="evidence" value="ECO:0007669"/>
    <property type="project" value="UniProtKB-KW"/>
</dbReference>
<feature type="domain" description="CCHC-type" evidence="3">
    <location>
        <begin position="367"/>
        <end position="383"/>
    </location>
</feature>
<keyword evidence="4" id="KW-1185">Reference proteome</keyword>
<dbReference type="InterPro" id="IPR036875">
    <property type="entry name" value="Znf_CCHC_sf"/>
</dbReference>
<keyword evidence="1" id="KW-0863">Zinc-finger</keyword>
<dbReference type="SUPFAM" id="SSF57756">
    <property type="entry name" value="Retrovirus zinc finger-like domains"/>
    <property type="match status" value="1"/>
</dbReference>
<dbReference type="WBParaSite" id="SVE_1163500.1">
    <property type="protein sequence ID" value="SVE_1163500.1"/>
    <property type="gene ID" value="SVE_1163500"/>
</dbReference>
<accession>A0A0K0FQE6</accession>
<sequence length="589" mass="67087">MPRTSTGSGRNFYRYLSTLTHSEQEVLIIRREQVRLHSCDLNQQGVNFSHRRPISGHQNNVMHAGVNLNHQVPLSDIHNNGMFSAVNLNQHGVNLNHQRSVSGHLNNGLLERLGINSSNAANSSTPHIPFNVNVINSTSSYGLNENELNDTACQPTVTPQTRISDRQDCSYLPRKRNKPNIFNEKKIFTSWFIKFKVYVRHLSKEEKLKNLIMLLDRKLLDDLELYPKLSESYEDLSMDSAAREFQLHLCTKPRRINDPDEYVSKLEKLVDIIERGSFKKSMMRRKLDLLVDTIPNKCKSKCVFVRHSTFRKAVTYVKKIWNYDLIAPLSTKSNNSILNSNQPPNSNKRDKAKRHENANGKENSQIKCHGCGKIGHFRPRCPENSSNEKTELKAIEVQVNDIIVVALCDTGTNVVTVHPELANHFGLKKDKLIRIGTIARGESEKLSNQPITVNYNFKSAIIKETMIAAQPCSFSLYQLIIGNQLMKNLGLEINVKNLSISETTQSMPTSMIIQKEKETFIEDEFIKIIKHNGDVGPGKVYVEKMEFELRSSEAMKMYPIPENLKNEHIKLVKQMLALDVIDPSTSSKI</sequence>
<dbReference type="InterPro" id="IPR021109">
    <property type="entry name" value="Peptidase_aspartic_dom_sf"/>
</dbReference>
<dbReference type="Proteomes" id="UP000035680">
    <property type="component" value="Unassembled WGS sequence"/>
</dbReference>
<dbReference type="PROSITE" id="PS50158">
    <property type="entry name" value="ZF_CCHC"/>
    <property type="match status" value="1"/>
</dbReference>
<name>A0A0K0FQE6_STRVS</name>
<dbReference type="SUPFAM" id="SSF50630">
    <property type="entry name" value="Acid proteases"/>
    <property type="match status" value="1"/>
</dbReference>
<dbReference type="GO" id="GO:0003676">
    <property type="term" value="F:nucleic acid binding"/>
    <property type="evidence" value="ECO:0007669"/>
    <property type="project" value="InterPro"/>
</dbReference>
<keyword evidence="1" id="KW-0479">Metal-binding</keyword>
<evidence type="ECO:0000256" key="1">
    <source>
        <dbReference type="PROSITE-ProRule" id="PRU00047"/>
    </source>
</evidence>
<evidence type="ECO:0000256" key="2">
    <source>
        <dbReference type="SAM" id="MobiDB-lite"/>
    </source>
</evidence>
<dbReference type="GO" id="GO:0019899">
    <property type="term" value="F:enzyme binding"/>
    <property type="evidence" value="ECO:0007669"/>
    <property type="project" value="UniProtKB-ARBA"/>
</dbReference>
<feature type="compositionally biased region" description="Basic and acidic residues" evidence="2">
    <location>
        <begin position="347"/>
        <end position="359"/>
    </location>
</feature>
<proteinExistence type="predicted"/>
<evidence type="ECO:0000313" key="5">
    <source>
        <dbReference type="WBParaSite" id="SVE_1163500.1"/>
    </source>
</evidence>
<feature type="compositionally biased region" description="Polar residues" evidence="2">
    <location>
        <begin position="334"/>
        <end position="346"/>
    </location>
</feature>
<organism evidence="4 5">
    <name type="scientific">Strongyloides venezuelensis</name>
    <name type="common">Threadworm</name>
    <dbReference type="NCBI Taxonomy" id="75913"/>
    <lineage>
        <taxon>Eukaryota</taxon>
        <taxon>Metazoa</taxon>
        <taxon>Ecdysozoa</taxon>
        <taxon>Nematoda</taxon>
        <taxon>Chromadorea</taxon>
        <taxon>Rhabditida</taxon>
        <taxon>Tylenchina</taxon>
        <taxon>Panagrolaimomorpha</taxon>
        <taxon>Strongyloidoidea</taxon>
        <taxon>Strongyloididae</taxon>
        <taxon>Strongyloides</taxon>
    </lineage>
</organism>
<feature type="region of interest" description="Disordered" evidence="2">
    <location>
        <begin position="334"/>
        <end position="364"/>
    </location>
</feature>
<protein>
    <submittedName>
        <fullName evidence="5">CCHC-type domain-containing protein</fullName>
    </submittedName>
</protein>
<dbReference type="AlphaFoldDB" id="A0A0K0FQE6"/>
<evidence type="ECO:0000313" key="4">
    <source>
        <dbReference type="Proteomes" id="UP000035680"/>
    </source>
</evidence>
<dbReference type="Gene3D" id="2.40.70.10">
    <property type="entry name" value="Acid Proteases"/>
    <property type="match status" value="1"/>
</dbReference>
<evidence type="ECO:0000259" key="3">
    <source>
        <dbReference type="PROSITE" id="PS50158"/>
    </source>
</evidence>
<reference evidence="4" key="1">
    <citation type="submission" date="2014-07" db="EMBL/GenBank/DDBJ databases">
        <authorList>
            <person name="Martin A.A"/>
            <person name="De Silva N."/>
        </authorList>
    </citation>
    <scope>NUCLEOTIDE SEQUENCE</scope>
</reference>